<comment type="similarity">
    <text evidence="1 2">Belongs to the ArsC family.</text>
</comment>
<dbReference type="PANTHER" id="PTHR30041">
    <property type="entry name" value="ARSENATE REDUCTASE"/>
    <property type="match status" value="1"/>
</dbReference>
<keyword evidence="5" id="KW-1185">Reference proteome</keyword>
<dbReference type="AlphaFoldDB" id="A0A1L7I4X7"/>
<dbReference type="Pfam" id="PF03960">
    <property type="entry name" value="ArsC"/>
    <property type="match status" value="1"/>
</dbReference>
<dbReference type="STRING" id="1229726.GRFL_1550"/>
<dbReference type="EMBL" id="CP016359">
    <property type="protein sequence ID" value="APU68274.1"/>
    <property type="molecule type" value="Genomic_DNA"/>
</dbReference>
<name>A0A1L7I4X7_9FLAO</name>
<evidence type="ECO:0000256" key="2">
    <source>
        <dbReference type="PROSITE-ProRule" id="PRU01282"/>
    </source>
</evidence>
<dbReference type="Proteomes" id="UP000186230">
    <property type="component" value="Chromosome"/>
</dbReference>
<dbReference type="InterPro" id="IPR036249">
    <property type="entry name" value="Thioredoxin-like_sf"/>
</dbReference>
<dbReference type="KEGG" id="gfl:GRFL_1550"/>
<dbReference type="Gene3D" id="3.40.30.10">
    <property type="entry name" value="Glutaredoxin"/>
    <property type="match status" value="1"/>
</dbReference>
<accession>A0A1L7I4X7</accession>
<organism evidence="4 5">
    <name type="scientific">Christiangramia flava JLT2011</name>
    <dbReference type="NCBI Taxonomy" id="1229726"/>
    <lineage>
        <taxon>Bacteria</taxon>
        <taxon>Pseudomonadati</taxon>
        <taxon>Bacteroidota</taxon>
        <taxon>Flavobacteriia</taxon>
        <taxon>Flavobacteriales</taxon>
        <taxon>Flavobacteriaceae</taxon>
        <taxon>Christiangramia</taxon>
    </lineage>
</organism>
<reference evidence="4 5" key="1">
    <citation type="submission" date="2016-07" db="EMBL/GenBank/DDBJ databases">
        <title>Multi-omics approach to identify versatile polysaccharide utilization systems of a marine flavobacterium Gramella flava.</title>
        <authorList>
            <person name="Tang K."/>
        </authorList>
    </citation>
    <scope>NUCLEOTIDE SEQUENCE [LARGE SCALE GENOMIC DNA]</scope>
    <source>
        <strain evidence="4 5">JLT2011</strain>
    </source>
</reference>
<dbReference type="SUPFAM" id="SSF52833">
    <property type="entry name" value="Thioredoxin-like"/>
    <property type="match status" value="1"/>
</dbReference>
<proteinExistence type="inferred from homology"/>
<dbReference type="PANTHER" id="PTHR30041:SF8">
    <property type="entry name" value="PROTEIN YFFB"/>
    <property type="match status" value="1"/>
</dbReference>
<sequence length="135" mass="15893">MLKKCNLCLFNFLVNFLAMQHIFYLSTCDTCKRILKDIEAPADFILQDIKKDPITAEQLEKMKDLSGSYEALFSRRARLYKERNLKDQQLKEEDYKKLILEHYTFLKRPVIINDQKIFIGNTAKTTQEAKNSIHG</sequence>
<dbReference type="PROSITE" id="PS51353">
    <property type="entry name" value="ARSC"/>
    <property type="match status" value="1"/>
</dbReference>
<dbReference type="InterPro" id="IPR006660">
    <property type="entry name" value="Arsenate_reductase-like"/>
</dbReference>
<protein>
    <recommendedName>
        <fullName evidence="6">Arsenate reductase</fullName>
    </recommendedName>
</protein>
<evidence type="ECO:0008006" key="6">
    <source>
        <dbReference type="Google" id="ProtNLM"/>
    </source>
</evidence>
<evidence type="ECO:0000313" key="4">
    <source>
        <dbReference type="EMBL" id="APU68274.1"/>
    </source>
</evidence>
<gene>
    <name evidence="4" type="ORF">GRFL_1550</name>
</gene>
<keyword evidence="3" id="KW-0812">Transmembrane</keyword>
<evidence type="ECO:0000256" key="1">
    <source>
        <dbReference type="ARBA" id="ARBA00007198"/>
    </source>
</evidence>
<evidence type="ECO:0000256" key="3">
    <source>
        <dbReference type="SAM" id="Phobius"/>
    </source>
</evidence>
<evidence type="ECO:0000313" key="5">
    <source>
        <dbReference type="Proteomes" id="UP000186230"/>
    </source>
</evidence>
<keyword evidence="3" id="KW-1133">Transmembrane helix</keyword>
<keyword evidence="3" id="KW-0472">Membrane</keyword>
<feature type="transmembrane region" description="Helical" evidence="3">
    <location>
        <begin position="7"/>
        <end position="26"/>
    </location>
</feature>